<accession>A0A2L2YR45</accession>
<organism evidence="2">
    <name type="scientific">Parasteatoda tepidariorum</name>
    <name type="common">Common house spider</name>
    <name type="synonym">Achaearanea tepidariorum</name>
    <dbReference type="NCBI Taxonomy" id="114398"/>
    <lineage>
        <taxon>Eukaryota</taxon>
        <taxon>Metazoa</taxon>
        <taxon>Ecdysozoa</taxon>
        <taxon>Arthropoda</taxon>
        <taxon>Chelicerata</taxon>
        <taxon>Arachnida</taxon>
        <taxon>Araneae</taxon>
        <taxon>Araneomorphae</taxon>
        <taxon>Entelegynae</taxon>
        <taxon>Araneoidea</taxon>
        <taxon>Theridiidae</taxon>
        <taxon>Parasteatoda</taxon>
    </lineage>
</organism>
<dbReference type="GO" id="GO:0016020">
    <property type="term" value="C:membrane"/>
    <property type="evidence" value="ECO:0007669"/>
    <property type="project" value="TreeGrafter"/>
</dbReference>
<dbReference type="OrthoDB" id="6425944at2759"/>
<dbReference type="Gene3D" id="1.20.5.1200">
    <property type="entry name" value="Alpha-tocopherol transfer"/>
    <property type="match status" value="1"/>
</dbReference>
<protein>
    <submittedName>
        <fullName evidence="2">Clavesin-2</fullName>
    </submittedName>
</protein>
<dbReference type="AlphaFoldDB" id="A0A2L2YR45"/>
<dbReference type="Pfam" id="PF00650">
    <property type="entry name" value="CRAL_TRIO"/>
    <property type="match status" value="1"/>
</dbReference>
<reference evidence="2" key="1">
    <citation type="journal article" date="2016" name="Mol. Ecol. Resour.">
        <title>Evaluation of the impact of RNA preservation methods of spiders for de novo transcriptome assembly.</title>
        <authorList>
            <person name="Kono N."/>
            <person name="Nakamura H."/>
            <person name="Ito Y."/>
            <person name="Tomita M."/>
            <person name="Arakawa K."/>
        </authorList>
    </citation>
    <scope>NUCLEOTIDE SEQUENCE</scope>
    <source>
        <tissue evidence="2">Whole body</tissue>
    </source>
</reference>
<sequence length="133" mass="15285">MQNPINQICGFTVISDVVDLMLSKLPQYANYNWIRLGASAVLNSPCRVKKIHVVNASEGFLSAYKALSPLMPKKMVDMLQFHSDSTEFKDLHEFVPPEILPEKYGGHLKECELINGMKNILQMEDYYRKYFPL</sequence>
<dbReference type="GO" id="GO:1902936">
    <property type="term" value="F:phosphatidylinositol bisphosphate binding"/>
    <property type="evidence" value="ECO:0007669"/>
    <property type="project" value="TreeGrafter"/>
</dbReference>
<dbReference type="PROSITE" id="PS50191">
    <property type="entry name" value="CRAL_TRIO"/>
    <property type="match status" value="1"/>
</dbReference>
<evidence type="ECO:0000313" key="2">
    <source>
        <dbReference type="EMBL" id="LAA10632.1"/>
    </source>
</evidence>
<feature type="domain" description="CRAL-TRIO" evidence="1">
    <location>
        <begin position="1"/>
        <end position="112"/>
    </location>
</feature>
<proteinExistence type="evidence at transcript level"/>
<dbReference type="InterPro" id="IPR001251">
    <property type="entry name" value="CRAL-TRIO_dom"/>
</dbReference>
<dbReference type="InterPro" id="IPR036865">
    <property type="entry name" value="CRAL-TRIO_dom_sf"/>
</dbReference>
<dbReference type="EMBL" id="IAAA01040342">
    <property type="protein sequence ID" value="LAA10632.1"/>
    <property type="molecule type" value="mRNA"/>
</dbReference>
<name>A0A2L2YR45_PARTP</name>
<evidence type="ECO:0000259" key="1">
    <source>
        <dbReference type="PROSITE" id="PS50191"/>
    </source>
</evidence>
<dbReference type="Gene3D" id="3.40.525.10">
    <property type="entry name" value="CRAL-TRIO lipid binding domain"/>
    <property type="match status" value="1"/>
</dbReference>
<dbReference type="PANTHER" id="PTHR10174">
    <property type="entry name" value="ALPHA-TOCOPHEROL TRANSFER PROTEIN-RELATED"/>
    <property type="match status" value="1"/>
</dbReference>
<dbReference type="CDD" id="cd00170">
    <property type="entry name" value="SEC14"/>
    <property type="match status" value="1"/>
</dbReference>
<dbReference type="SUPFAM" id="SSF52087">
    <property type="entry name" value="CRAL/TRIO domain"/>
    <property type="match status" value="1"/>
</dbReference>
<dbReference type="PANTHER" id="PTHR10174:SF130">
    <property type="entry name" value="ALPHA-TOCOPHEROL TRANSFER PROTEIN-LIKE"/>
    <property type="match status" value="1"/>
</dbReference>